<name>A0AA38GPS2_TAXCH</name>
<proteinExistence type="predicted"/>
<reference evidence="4 5" key="1">
    <citation type="journal article" date="2021" name="Nat. Plants">
        <title>The Taxus genome provides insights into paclitaxel biosynthesis.</title>
        <authorList>
            <person name="Xiong X."/>
            <person name="Gou J."/>
            <person name="Liao Q."/>
            <person name="Li Y."/>
            <person name="Zhou Q."/>
            <person name="Bi G."/>
            <person name="Li C."/>
            <person name="Du R."/>
            <person name="Wang X."/>
            <person name="Sun T."/>
            <person name="Guo L."/>
            <person name="Liang H."/>
            <person name="Lu P."/>
            <person name="Wu Y."/>
            <person name="Zhang Z."/>
            <person name="Ro D.K."/>
            <person name="Shang Y."/>
            <person name="Huang S."/>
            <person name="Yan J."/>
        </authorList>
    </citation>
    <scope>NUCLEOTIDE SEQUENCE [LARGE SCALE GENOMIC DNA]</scope>
    <source>
        <strain evidence="4">Ta-2019</strain>
    </source>
</reference>
<keyword evidence="2" id="KW-1133">Transmembrane helix</keyword>
<evidence type="ECO:0000313" key="4">
    <source>
        <dbReference type="EMBL" id="KAH9326486.1"/>
    </source>
</evidence>
<evidence type="ECO:0008006" key="6">
    <source>
        <dbReference type="Google" id="ProtNLM"/>
    </source>
</evidence>
<gene>
    <name evidence="4" type="ORF">KI387_006664</name>
</gene>
<dbReference type="Gene3D" id="1.20.1560.10">
    <property type="entry name" value="ABC transporter type 1, transmembrane domain"/>
    <property type="match status" value="1"/>
</dbReference>
<dbReference type="GO" id="GO:0016020">
    <property type="term" value="C:membrane"/>
    <property type="evidence" value="ECO:0007669"/>
    <property type="project" value="InterPro"/>
</dbReference>
<evidence type="ECO:0000313" key="5">
    <source>
        <dbReference type="Proteomes" id="UP000824469"/>
    </source>
</evidence>
<feature type="non-terminal residue" evidence="4">
    <location>
        <position position="77"/>
    </location>
</feature>
<accession>A0AA38GPS2</accession>
<dbReference type="EMBL" id="JAHRHJ020000002">
    <property type="protein sequence ID" value="KAH9326486.1"/>
    <property type="molecule type" value="Genomic_DNA"/>
</dbReference>
<dbReference type="OMA" id="CNCIEVN"/>
<feature type="non-terminal residue" evidence="4">
    <location>
        <position position="1"/>
    </location>
</feature>
<sequence length="77" mass="8359">ILHCEVGWYDKEENNADSLPMQLANDATFVRAASSKCLSILVQDAIVAITIGLFPEWRLALLALATLPLISVSAFAQ</sequence>
<dbReference type="SUPFAM" id="SSF90123">
    <property type="entry name" value="ABC transporter transmembrane region"/>
    <property type="match status" value="1"/>
</dbReference>
<protein>
    <recommendedName>
        <fullName evidence="6">ABC transmembrane type-1 domain-containing protein</fullName>
    </recommendedName>
</protein>
<keyword evidence="3" id="KW-0472">Membrane</keyword>
<evidence type="ECO:0000256" key="3">
    <source>
        <dbReference type="ARBA" id="ARBA00023136"/>
    </source>
</evidence>
<dbReference type="GO" id="GO:0005524">
    <property type="term" value="F:ATP binding"/>
    <property type="evidence" value="ECO:0007669"/>
    <property type="project" value="InterPro"/>
</dbReference>
<comment type="caution">
    <text evidence="4">The sequence shown here is derived from an EMBL/GenBank/DDBJ whole genome shotgun (WGS) entry which is preliminary data.</text>
</comment>
<keyword evidence="5" id="KW-1185">Reference proteome</keyword>
<organism evidence="4 5">
    <name type="scientific">Taxus chinensis</name>
    <name type="common">Chinese yew</name>
    <name type="synonym">Taxus wallichiana var. chinensis</name>
    <dbReference type="NCBI Taxonomy" id="29808"/>
    <lineage>
        <taxon>Eukaryota</taxon>
        <taxon>Viridiplantae</taxon>
        <taxon>Streptophyta</taxon>
        <taxon>Embryophyta</taxon>
        <taxon>Tracheophyta</taxon>
        <taxon>Spermatophyta</taxon>
        <taxon>Pinopsida</taxon>
        <taxon>Pinidae</taxon>
        <taxon>Conifers II</taxon>
        <taxon>Cupressales</taxon>
        <taxon>Taxaceae</taxon>
        <taxon>Taxus</taxon>
    </lineage>
</organism>
<evidence type="ECO:0000256" key="2">
    <source>
        <dbReference type="ARBA" id="ARBA00022989"/>
    </source>
</evidence>
<keyword evidence="1" id="KW-0812">Transmembrane</keyword>
<dbReference type="Proteomes" id="UP000824469">
    <property type="component" value="Unassembled WGS sequence"/>
</dbReference>
<dbReference type="AlphaFoldDB" id="A0AA38GPS2"/>
<dbReference type="InterPro" id="IPR036640">
    <property type="entry name" value="ABC1_TM_sf"/>
</dbReference>
<evidence type="ECO:0000256" key="1">
    <source>
        <dbReference type="ARBA" id="ARBA00022692"/>
    </source>
</evidence>